<sequence>MKPADCLSILRRALWRAALLMRRGADTEVDLYAEMSRGAIVGCVAAALIALEFPAAGMVGMAMAGFCIGSVIGLLLFTSTAVLPEDPVLPPAPGQERNRPACRGLRFQRIRSR</sequence>
<dbReference type="RefSeq" id="WP_011765543.1">
    <property type="nucleotide sequence ID" value="NC_008702.1"/>
</dbReference>
<dbReference type="Proteomes" id="UP000002588">
    <property type="component" value="Chromosome"/>
</dbReference>
<keyword evidence="1" id="KW-0472">Membrane</keyword>
<feature type="transmembrane region" description="Helical" evidence="1">
    <location>
        <begin position="63"/>
        <end position="83"/>
    </location>
</feature>
<organism evidence="2 3">
    <name type="scientific">Azoarcus sp. (strain BH72)</name>
    <dbReference type="NCBI Taxonomy" id="418699"/>
    <lineage>
        <taxon>Bacteria</taxon>
        <taxon>Pseudomonadati</taxon>
        <taxon>Pseudomonadota</taxon>
        <taxon>Betaproteobacteria</taxon>
        <taxon>Rhodocyclales</taxon>
        <taxon>Zoogloeaceae</taxon>
        <taxon>Azoarcus</taxon>
    </lineage>
</organism>
<accession>A1K6H2</accession>
<dbReference type="STRING" id="62928.azo1810"/>
<dbReference type="AlphaFoldDB" id="A1K6H2"/>
<proteinExistence type="predicted"/>
<evidence type="ECO:0000313" key="3">
    <source>
        <dbReference type="Proteomes" id="UP000002588"/>
    </source>
</evidence>
<protein>
    <submittedName>
        <fullName evidence="2">Hypothetical membrane protein</fullName>
    </submittedName>
</protein>
<name>A1K6H2_AZOSB</name>
<dbReference type="KEGG" id="azo:azo1810"/>
<dbReference type="HOGENOM" id="CLU_2128344_0_0_4"/>
<evidence type="ECO:0000256" key="1">
    <source>
        <dbReference type="SAM" id="Phobius"/>
    </source>
</evidence>
<reference evidence="2 3" key="1">
    <citation type="journal article" date="2006" name="Nat. Biotechnol.">
        <title>Complete genome of the mutualistic, N2-fixing grass endophyte Azoarcus sp. strain BH72.</title>
        <authorList>
            <person name="Krause A."/>
            <person name="Ramakumar A."/>
            <person name="Bartels D."/>
            <person name="Battistoni F."/>
            <person name="Bekel T."/>
            <person name="Boch J."/>
            <person name="Boehm M."/>
            <person name="Friedrich F."/>
            <person name="Hurek T."/>
            <person name="Krause L."/>
            <person name="Linke B."/>
            <person name="McHardy A.C."/>
            <person name="Sarkar A."/>
            <person name="Schneiker S."/>
            <person name="Syed A.A."/>
            <person name="Thauer R."/>
            <person name="Vorhoelter F.-J."/>
            <person name="Weidner S."/>
            <person name="Puehler A."/>
            <person name="Reinhold-Hurek B."/>
            <person name="Kaiser O."/>
            <person name="Goesmann A."/>
        </authorList>
    </citation>
    <scope>NUCLEOTIDE SEQUENCE [LARGE SCALE GENOMIC DNA]</scope>
    <source>
        <strain evidence="2 3">BH72</strain>
    </source>
</reference>
<keyword evidence="1" id="KW-0812">Transmembrane</keyword>
<gene>
    <name evidence="2" type="ordered locus">azo1810</name>
</gene>
<evidence type="ECO:0000313" key="2">
    <source>
        <dbReference type="EMBL" id="CAL94427.1"/>
    </source>
</evidence>
<keyword evidence="1" id="KW-1133">Transmembrane helix</keyword>
<dbReference type="EMBL" id="AM406670">
    <property type="protein sequence ID" value="CAL94427.1"/>
    <property type="molecule type" value="Genomic_DNA"/>
</dbReference>
<keyword evidence="3" id="KW-1185">Reference proteome</keyword>